<evidence type="ECO:0000256" key="1">
    <source>
        <dbReference type="SAM" id="MobiDB-lite"/>
    </source>
</evidence>
<dbReference type="AlphaFoldDB" id="A0AAV4QVX8"/>
<evidence type="ECO:0000313" key="3">
    <source>
        <dbReference type="Proteomes" id="UP001054945"/>
    </source>
</evidence>
<feature type="compositionally biased region" description="Basic and acidic residues" evidence="1">
    <location>
        <begin position="1"/>
        <end position="21"/>
    </location>
</feature>
<sequence>MPPLKCSEREGRGWKESRRDVGLSGSPQHRPDNLAFPQILSAASQGADFTFVNRKGQVIGPPRQIQTW</sequence>
<gene>
    <name evidence="2" type="ORF">CEXT_59651</name>
</gene>
<accession>A0AAV4QVX8</accession>
<evidence type="ECO:0000313" key="2">
    <source>
        <dbReference type="EMBL" id="GIY12267.1"/>
    </source>
</evidence>
<organism evidence="2 3">
    <name type="scientific">Caerostris extrusa</name>
    <name type="common">Bark spider</name>
    <name type="synonym">Caerostris bankana</name>
    <dbReference type="NCBI Taxonomy" id="172846"/>
    <lineage>
        <taxon>Eukaryota</taxon>
        <taxon>Metazoa</taxon>
        <taxon>Ecdysozoa</taxon>
        <taxon>Arthropoda</taxon>
        <taxon>Chelicerata</taxon>
        <taxon>Arachnida</taxon>
        <taxon>Araneae</taxon>
        <taxon>Araneomorphae</taxon>
        <taxon>Entelegynae</taxon>
        <taxon>Araneoidea</taxon>
        <taxon>Araneidae</taxon>
        <taxon>Caerostris</taxon>
    </lineage>
</organism>
<keyword evidence="3" id="KW-1185">Reference proteome</keyword>
<protein>
    <submittedName>
        <fullName evidence="2">Uncharacterized protein</fullName>
    </submittedName>
</protein>
<proteinExistence type="predicted"/>
<name>A0AAV4QVX8_CAEEX</name>
<dbReference type="EMBL" id="BPLR01006764">
    <property type="protein sequence ID" value="GIY12267.1"/>
    <property type="molecule type" value="Genomic_DNA"/>
</dbReference>
<reference evidence="2 3" key="1">
    <citation type="submission" date="2021-06" db="EMBL/GenBank/DDBJ databases">
        <title>Caerostris extrusa draft genome.</title>
        <authorList>
            <person name="Kono N."/>
            <person name="Arakawa K."/>
        </authorList>
    </citation>
    <scope>NUCLEOTIDE SEQUENCE [LARGE SCALE GENOMIC DNA]</scope>
</reference>
<comment type="caution">
    <text evidence="2">The sequence shown here is derived from an EMBL/GenBank/DDBJ whole genome shotgun (WGS) entry which is preliminary data.</text>
</comment>
<dbReference type="Proteomes" id="UP001054945">
    <property type="component" value="Unassembled WGS sequence"/>
</dbReference>
<feature type="region of interest" description="Disordered" evidence="1">
    <location>
        <begin position="1"/>
        <end position="32"/>
    </location>
</feature>